<organism evidence="1 2">
    <name type="scientific">Thermosinus carboxydivorans Nor1</name>
    <dbReference type="NCBI Taxonomy" id="401526"/>
    <lineage>
        <taxon>Bacteria</taxon>
        <taxon>Bacillati</taxon>
        <taxon>Bacillota</taxon>
        <taxon>Negativicutes</taxon>
        <taxon>Selenomonadales</taxon>
        <taxon>Sporomusaceae</taxon>
        <taxon>Thermosinus</taxon>
    </lineage>
</organism>
<dbReference type="Pfam" id="PF02643">
    <property type="entry name" value="DUF192"/>
    <property type="match status" value="1"/>
</dbReference>
<gene>
    <name evidence="1" type="ORF">TcarDRAFT_1917</name>
</gene>
<dbReference type="eggNOG" id="COG1430">
    <property type="taxonomic scope" value="Bacteria"/>
</dbReference>
<accession>A1HPS0</accession>
<dbReference type="EMBL" id="AAWL01000005">
    <property type="protein sequence ID" value="EAX48039.1"/>
    <property type="molecule type" value="Genomic_DNA"/>
</dbReference>
<reference evidence="1 2" key="1">
    <citation type="submission" date="2007-01" db="EMBL/GenBank/DDBJ databases">
        <title>Annotation of the draft genome assembly of Thermosinus carboxydivorans Nor1.</title>
        <authorList>
            <consortium name="US DOE Joint Genome Institute (JGI-ORNL)"/>
            <person name="Larimer F."/>
            <person name="Land M."/>
            <person name="Hauser L."/>
        </authorList>
    </citation>
    <scope>NUCLEOTIDE SEQUENCE [LARGE SCALE GENOMIC DNA]</scope>
    <source>
        <strain evidence="1 2">Nor1</strain>
    </source>
</reference>
<dbReference type="Proteomes" id="UP000005139">
    <property type="component" value="Unassembled WGS sequence"/>
</dbReference>
<dbReference type="AlphaFoldDB" id="A1HPS0"/>
<evidence type="ECO:0000313" key="2">
    <source>
        <dbReference type="Proteomes" id="UP000005139"/>
    </source>
</evidence>
<comment type="caution">
    <text evidence="1">The sequence shown here is derived from an EMBL/GenBank/DDBJ whole genome shotgun (WGS) entry which is preliminary data.</text>
</comment>
<dbReference type="InterPro" id="IPR003795">
    <property type="entry name" value="DUF192"/>
</dbReference>
<evidence type="ECO:0000313" key="1">
    <source>
        <dbReference type="EMBL" id="EAX48039.1"/>
    </source>
</evidence>
<dbReference type="InterPro" id="IPR038695">
    <property type="entry name" value="Saro_0823-like_sf"/>
</dbReference>
<dbReference type="Gene3D" id="2.60.120.1140">
    <property type="entry name" value="Protein of unknown function DUF192"/>
    <property type="match status" value="1"/>
</dbReference>
<dbReference type="RefSeq" id="WP_007289024.1">
    <property type="nucleotide sequence ID" value="NZ_AAWL01000005.1"/>
</dbReference>
<reference evidence="1 2" key="2">
    <citation type="submission" date="2007-01" db="EMBL/GenBank/DDBJ databases">
        <title>Sequencing of the draft genome and assembly of Thermosinus carboxydivorans Nor1.</title>
        <authorList>
            <consortium name="US DOE Joint Genome Institute (JGI-PGF)"/>
            <person name="Copeland A."/>
            <person name="Lucas S."/>
            <person name="Lapidus A."/>
            <person name="Barry K."/>
            <person name="Glavina del Rio T."/>
            <person name="Dalin E."/>
            <person name="Tice H."/>
            <person name="Bruce D."/>
            <person name="Pitluck S."/>
            <person name="Richardson P."/>
        </authorList>
    </citation>
    <scope>NUCLEOTIDE SEQUENCE [LARGE SCALE GENOMIC DNA]</scope>
    <source>
        <strain evidence="1 2">Nor1</strain>
    </source>
</reference>
<protein>
    <recommendedName>
        <fullName evidence="3">DUF192 domain-containing protein</fullName>
    </recommendedName>
</protein>
<sequence length="112" mass="12005">MLKNVTRGTVVATRVRMADTFWRRLKGLLGTTALPIDAALIIRPCNSVHTIGMRYAIDVLFLNKTYQVVKIVANLAPNRLAAAAGAVIAVELPAGTAAKTHTAVGDRLELIL</sequence>
<dbReference type="OrthoDB" id="9813379at2"/>
<name>A1HPS0_9FIRM</name>
<keyword evidence="2" id="KW-1185">Reference proteome</keyword>
<proteinExistence type="predicted"/>
<evidence type="ECO:0008006" key="3">
    <source>
        <dbReference type="Google" id="ProtNLM"/>
    </source>
</evidence>